<dbReference type="Proteomes" id="UP000327157">
    <property type="component" value="Chromosome 14"/>
</dbReference>
<evidence type="ECO:0000256" key="1">
    <source>
        <dbReference type="SAM" id="MobiDB-lite"/>
    </source>
</evidence>
<feature type="region of interest" description="Disordered" evidence="1">
    <location>
        <begin position="21"/>
        <end position="52"/>
    </location>
</feature>
<keyword evidence="3" id="KW-1185">Reference proteome</keyword>
<accession>A0A5N5G1L1</accession>
<reference evidence="2 3" key="3">
    <citation type="submission" date="2019-11" db="EMBL/GenBank/DDBJ databases">
        <title>A de novo genome assembly of a pear dwarfing rootstock.</title>
        <authorList>
            <person name="Wang F."/>
            <person name="Wang J."/>
            <person name="Li S."/>
            <person name="Zhang Y."/>
            <person name="Fang M."/>
            <person name="Ma L."/>
            <person name="Zhao Y."/>
            <person name="Jiang S."/>
        </authorList>
    </citation>
    <scope>NUCLEOTIDE SEQUENCE [LARGE SCALE GENOMIC DNA]</scope>
    <source>
        <strain evidence="2">S2</strain>
        <tissue evidence="2">Leaf</tissue>
    </source>
</reference>
<dbReference type="EMBL" id="SMOL01000553">
    <property type="protein sequence ID" value="KAB2609285.1"/>
    <property type="molecule type" value="Genomic_DNA"/>
</dbReference>
<gene>
    <name evidence="2" type="ORF">D8674_012453</name>
</gene>
<comment type="caution">
    <text evidence="2">The sequence shown here is derived from an EMBL/GenBank/DDBJ whole genome shotgun (WGS) entry which is preliminary data.</text>
</comment>
<dbReference type="PANTHER" id="PTHR47441">
    <property type="match status" value="1"/>
</dbReference>
<evidence type="ECO:0000313" key="2">
    <source>
        <dbReference type="EMBL" id="KAB2609285.1"/>
    </source>
</evidence>
<protein>
    <submittedName>
        <fullName evidence="2">Aspartic proteinase nepenthesin-1</fullName>
    </submittedName>
</protein>
<dbReference type="PANTHER" id="PTHR47441:SF3">
    <property type="entry name" value="RELEASE FACTOR GLUTAMINE METHYLTRANSFERASE"/>
    <property type="match status" value="1"/>
</dbReference>
<dbReference type="OrthoDB" id="269872at2759"/>
<proteinExistence type="predicted"/>
<dbReference type="InterPro" id="IPR052663">
    <property type="entry name" value="RF_glutamine_MTase_cyano"/>
</dbReference>
<dbReference type="AlphaFoldDB" id="A0A5N5G1L1"/>
<reference evidence="2 3" key="1">
    <citation type="submission" date="2019-09" db="EMBL/GenBank/DDBJ databases">
        <authorList>
            <person name="Ou C."/>
        </authorList>
    </citation>
    <scope>NUCLEOTIDE SEQUENCE [LARGE SCALE GENOMIC DNA]</scope>
    <source>
        <strain evidence="2">S2</strain>
        <tissue evidence="2">Leaf</tissue>
    </source>
</reference>
<sequence length="212" mass="25091">MKLYKSSCYLVSHKFDNTPQSSDLVLYTGDNSTDEPPISSTRRNETKKKPRSSKLCISRVLLHNAQKNHRGQEAREDSIQIFHPRSRHQWRDNPKDLETKTGLRPYFDISKEEKLEFPELVFRFKGGAKMEFPLTITFHWFRARGLVMLDLTLLRKKLKWLMEDSIEEPKNVDNNNGSVRLRERKPFQYVVECEHWRDLVLCVEEGVLILRT</sequence>
<name>A0A5N5G1L1_9ROSA</name>
<reference evidence="3" key="2">
    <citation type="submission" date="2019-10" db="EMBL/GenBank/DDBJ databases">
        <title>A de novo genome assembly of a pear dwarfing rootstock.</title>
        <authorList>
            <person name="Wang F."/>
            <person name="Wang J."/>
            <person name="Li S."/>
            <person name="Zhang Y."/>
            <person name="Fang M."/>
            <person name="Ma L."/>
            <person name="Zhao Y."/>
            <person name="Jiang S."/>
        </authorList>
    </citation>
    <scope>NUCLEOTIDE SEQUENCE [LARGE SCALE GENOMIC DNA]</scope>
</reference>
<evidence type="ECO:0000313" key="3">
    <source>
        <dbReference type="Proteomes" id="UP000327157"/>
    </source>
</evidence>
<organism evidence="2 3">
    <name type="scientific">Pyrus ussuriensis x Pyrus communis</name>
    <dbReference type="NCBI Taxonomy" id="2448454"/>
    <lineage>
        <taxon>Eukaryota</taxon>
        <taxon>Viridiplantae</taxon>
        <taxon>Streptophyta</taxon>
        <taxon>Embryophyta</taxon>
        <taxon>Tracheophyta</taxon>
        <taxon>Spermatophyta</taxon>
        <taxon>Magnoliopsida</taxon>
        <taxon>eudicotyledons</taxon>
        <taxon>Gunneridae</taxon>
        <taxon>Pentapetalae</taxon>
        <taxon>rosids</taxon>
        <taxon>fabids</taxon>
        <taxon>Rosales</taxon>
        <taxon>Rosaceae</taxon>
        <taxon>Amygdaloideae</taxon>
        <taxon>Maleae</taxon>
        <taxon>Pyrus</taxon>
    </lineage>
</organism>